<keyword evidence="3 5" id="KW-0808">Transferase</keyword>
<dbReference type="AlphaFoldDB" id="A0A0M8MM99"/>
<proteinExistence type="inferred from homology"/>
<evidence type="ECO:0000256" key="3">
    <source>
        <dbReference type="ARBA" id="ARBA00022679"/>
    </source>
</evidence>
<keyword evidence="2 5" id="KW-0489">Methyltransferase</keyword>
<keyword evidence="6" id="KW-1185">Reference proteome</keyword>
<dbReference type="GO" id="GO:0032259">
    <property type="term" value="P:methylation"/>
    <property type="evidence" value="ECO:0007669"/>
    <property type="project" value="UniProtKB-KW"/>
</dbReference>
<dbReference type="PANTHER" id="PTHR12176">
    <property type="entry name" value="SAM-DEPENDENT METHYLTRANSFERASE SUPERFAMILY PROTEIN"/>
    <property type="match status" value="1"/>
</dbReference>
<dbReference type="CDD" id="cd02440">
    <property type="entry name" value="AdoMet_MTases"/>
    <property type="match status" value="1"/>
</dbReference>
<comment type="caution">
    <text evidence="5">The sequence shown here is derived from an EMBL/GenBank/DDBJ whole genome shotgun (WGS) entry which is preliminary data.</text>
</comment>
<comment type="similarity">
    <text evidence="1">Belongs to the methyltransferase superfamily.</text>
</comment>
<name>A0A0M8MM99_9BASI</name>
<protein>
    <submittedName>
        <fullName evidence="5">S-adenosyl-l-methionine-dependent methyltransferase</fullName>
    </submittedName>
</protein>
<dbReference type="EMBL" id="LGAV01000008">
    <property type="protein sequence ID" value="KOS12977.1"/>
    <property type="molecule type" value="Genomic_DNA"/>
</dbReference>
<dbReference type="InterPro" id="IPR025714">
    <property type="entry name" value="Methyltranfer_dom"/>
</dbReference>
<evidence type="ECO:0000256" key="1">
    <source>
        <dbReference type="ARBA" id="ARBA00008361"/>
    </source>
</evidence>
<evidence type="ECO:0000313" key="5">
    <source>
        <dbReference type="EMBL" id="KOS12977.1"/>
    </source>
</evidence>
<dbReference type="PANTHER" id="PTHR12176:SF80">
    <property type="entry name" value="EEF1A LYSINE METHYLTRANSFERASE 4"/>
    <property type="match status" value="1"/>
</dbReference>
<dbReference type="SUPFAM" id="SSF53335">
    <property type="entry name" value="S-adenosyl-L-methionine-dependent methyltransferases"/>
    <property type="match status" value="1"/>
</dbReference>
<dbReference type="GeneID" id="28726945"/>
<sequence length="217" mass="25420">MSSTENEPDVLAPKNADFQTKAYWDKRYAMEAPDAEFDWFRKYSDIRDIINELVPDRASRILMLGCGNSTLSKDMYEDGYHHIVNLDYSDVLIEKMRERVPELDWRVMDIRELKEHADELGGAGTWDVIIDKGTMDALMAENGSVWNPSDQVLDNVAREVDGVLHLLKPKTGLFLYFTFGQPHFRRPHMQRETWTIETRELGDMFHYYLYIGRKHIP</sequence>
<dbReference type="Gene3D" id="3.40.50.150">
    <property type="entry name" value="Vaccinia Virus protein VP39"/>
    <property type="match status" value="1"/>
</dbReference>
<dbReference type="InterPro" id="IPR051419">
    <property type="entry name" value="Lys/N-term_MeTrsfase_sf"/>
</dbReference>
<evidence type="ECO:0000256" key="2">
    <source>
        <dbReference type="ARBA" id="ARBA00022603"/>
    </source>
</evidence>
<dbReference type="Proteomes" id="UP000037751">
    <property type="component" value="Unassembled WGS sequence"/>
</dbReference>
<evidence type="ECO:0000313" key="6">
    <source>
        <dbReference type="Proteomes" id="UP000037751"/>
    </source>
</evidence>
<dbReference type="VEuPathDB" id="FungiDB:Malapachy_0554"/>
<gene>
    <name evidence="5" type="ORF">Malapachy_0554</name>
</gene>
<dbReference type="Pfam" id="PF13847">
    <property type="entry name" value="Methyltransf_31"/>
    <property type="match status" value="1"/>
</dbReference>
<feature type="domain" description="Methyltransferase" evidence="4">
    <location>
        <begin position="57"/>
        <end position="145"/>
    </location>
</feature>
<dbReference type="InterPro" id="IPR029063">
    <property type="entry name" value="SAM-dependent_MTases_sf"/>
</dbReference>
<accession>A0A0M8MM99</accession>
<organism evidence="5 6">
    <name type="scientific">Malassezia pachydermatis</name>
    <dbReference type="NCBI Taxonomy" id="77020"/>
    <lineage>
        <taxon>Eukaryota</taxon>
        <taxon>Fungi</taxon>
        <taxon>Dikarya</taxon>
        <taxon>Basidiomycota</taxon>
        <taxon>Ustilaginomycotina</taxon>
        <taxon>Malasseziomycetes</taxon>
        <taxon>Malasseziales</taxon>
        <taxon>Malasseziaceae</taxon>
        <taxon>Malassezia</taxon>
    </lineage>
</organism>
<reference evidence="5 6" key="1">
    <citation type="submission" date="2015-07" db="EMBL/GenBank/DDBJ databases">
        <title>Draft Genome Sequence of Malassezia furfur CBS1878 and Malassezia pachydermatis CBS1879.</title>
        <authorList>
            <person name="Triana S."/>
            <person name="Ohm R."/>
            <person name="Gonzalez A."/>
            <person name="DeCock H."/>
            <person name="Restrepo S."/>
            <person name="Celis A."/>
        </authorList>
    </citation>
    <scope>NUCLEOTIDE SEQUENCE [LARGE SCALE GENOMIC DNA]</scope>
    <source>
        <strain evidence="5 6">CBS 1879</strain>
    </source>
</reference>
<dbReference type="GO" id="GO:0008168">
    <property type="term" value="F:methyltransferase activity"/>
    <property type="evidence" value="ECO:0007669"/>
    <property type="project" value="UniProtKB-KW"/>
</dbReference>
<dbReference type="RefSeq" id="XP_017990609.1">
    <property type="nucleotide sequence ID" value="XM_018135070.1"/>
</dbReference>
<dbReference type="STRING" id="77020.A0A0M8MM99"/>
<dbReference type="OrthoDB" id="411785at2759"/>
<evidence type="ECO:0000259" key="4">
    <source>
        <dbReference type="Pfam" id="PF13847"/>
    </source>
</evidence>